<comment type="caution">
    <text evidence="8">The sequence shown here is derived from an EMBL/GenBank/DDBJ whole genome shotgun (WGS) entry which is preliminary data.</text>
</comment>
<reference evidence="8" key="1">
    <citation type="submission" date="2021-02" db="EMBL/GenBank/DDBJ databases">
        <title>Comparative genomics reveals that relaxation of natural selection precedes convergent phenotypic evolution of cavefish.</title>
        <authorList>
            <person name="Peng Z."/>
        </authorList>
    </citation>
    <scope>NUCLEOTIDE SEQUENCE</scope>
    <source>
        <tissue evidence="8">Muscle</tissue>
    </source>
</reference>
<evidence type="ECO:0000256" key="2">
    <source>
        <dbReference type="ARBA" id="ARBA00022723"/>
    </source>
</evidence>
<dbReference type="AlphaFoldDB" id="A0A9W7X1C2"/>
<name>A0A9W7X1C2_TRIRA</name>
<organism evidence="8 9">
    <name type="scientific">Triplophysa rosa</name>
    <name type="common">Cave loach</name>
    <dbReference type="NCBI Taxonomy" id="992332"/>
    <lineage>
        <taxon>Eukaryota</taxon>
        <taxon>Metazoa</taxon>
        <taxon>Chordata</taxon>
        <taxon>Craniata</taxon>
        <taxon>Vertebrata</taxon>
        <taxon>Euteleostomi</taxon>
        <taxon>Actinopterygii</taxon>
        <taxon>Neopterygii</taxon>
        <taxon>Teleostei</taxon>
        <taxon>Ostariophysi</taxon>
        <taxon>Cypriniformes</taxon>
        <taxon>Nemacheilidae</taxon>
        <taxon>Triplophysa</taxon>
    </lineage>
</organism>
<evidence type="ECO:0000256" key="4">
    <source>
        <dbReference type="ARBA" id="ARBA00022771"/>
    </source>
</evidence>
<accession>A0A9W7X1C2</accession>
<evidence type="ECO:0000259" key="7">
    <source>
        <dbReference type="PROSITE" id="PS51873"/>
    </source>
</evidence>
<dbReference type="InterPro" id="IPR044066">
    <property type="entry name" value="TRIAD_supradom"/>
</dbReference>
<keyword evidence="1" id="KW-0808">Transferase</keyword>
<dbReference type="PROSITE" id="PS51873">
    <property type="entry name" value="TRIAD"/>
    <property type="match status" value="1"/>
</dbReference>
<dbReference type="Proteomes" id="UP001059041">
    <property type="component" value="Linkage Group LG3"/>
</dbReference>
<gene>
    <name evidence="8" type="ORF">IRJ41_022597</name>
</gene>
<sequence>SYNEKRYDKNDYSLGIALVKKCSDLDPYDDDPDVLRAGLSCGHITGPETLTEYCKTQLAEGKAELRCPLCNEQWSYSEVEEVAKLTLEEQQFFQEKLANNATRKEDIKNCPGCNWFIERTDSANICVECTVCTARNGKTFEFCWQCEREWKGHRPRSDRCDNEGCSYLDLLRDCGTITLTDASNIICPAVRACPTCGLLISHSTEHCKNIICIRCRKEFCFSCLKLTPECLKTSTWWVPCSDGVAARQTSIPFWKDNQ</sequence>
<evidence type="ECO:0000256" key="3">
    <source>
        <dbReference type="ARBA" id="ARBA00022737"/>
    </source>
</evidence>
<evidence type="ECO:0000256" key="6">
    <source>
        <dbReference type="ARBA" id="ARBA00022833"/>
    </source>
</evidence>
<keyword evidence="6" id="KW-0862">Zinc</keyword>
<proteinExistence type="predicted"/>
<evidence type="ECO:0000256" key="1">
    <source>
        <dbReference type="ARBA" id="ARBA00022679"/>
    </source>
</evidence>
<protein>
    <submittedName>
        <fullName evidence="8">E3 ubiquitin-protein ligase ARI9-like</fullName>
    </submittedName>
</protein>
<feature type="domain" description="RING-type" evidence="7">
    <location>
        <begin position="15"/>
        <end position="244"/>
    </location>
</feature>
<evidence type="ECO:0000313" key="9">
    <source>
        <dbReference type="Proteomes" id="UP001059041"/>
    </source>
</evidence>
<feature type="non-terminal residue" evidence="8">
    <location>
        <position position="258"/>
    </location>
</feature>
<dbReference type="EMBL" id="JAFHDT010000003">
    <property type="protein sequence ID" value="KAI7812317.1"/>
    <property type="molecule type" value="Genomic_DNA"/>
</dbReference>
<dbReference type="Gene3D" id="1.20.120.1750">
    <property type="match status" value="1"/>
</dbReference>
<dbReference type="GO" id="GO:0008270">
    <property type="term" value="F:zinc ion binding"/>
    <property type="evidence" value="ECO:0007669"/>
    <property type="project" value="UniProtKB-KW"/>
</dbReference>
<keyword evidence="2" id="KW-0479">Metal-binding</keyword>
<keyword evidence="9" id="KW-1185">Reference proteome</keyword>
<keyword evidence="3" id="KW-0677">Repeat</keyword>
<dbReference type="SUPFAM" id="SSF57850">
    <property type="entry name" value="RING/U-box"/>
    <property type="match status" value="2"/>
</dbReference>
<evidence type="ECO:0000313" key="8">
    <source>
        <dbReference type="EMBL" id="KAI7812317.1"/>
    </source>
</evidence>
<keyword evidence="5" id="KW-0833">Ubl conjugation pathway</keyword>
<dbReference type="GO" id="GO:0016740">
    <property type="term" value="F:transferase activity"/>
    <property type="evidence" value="ECO:0007669"/>
    <property type="project" value="UniProtKB-KW"/>
</dbReference>
<evidence type="ECO:0000256" key="5">
    <source>
        <dbReference type="ARBA" id="ARBA00022786"/>
    </source>
</evidence>
<keyword evidence="4" id="KW-0863">Zinc-finger</keyword>